<dbReference type="InterPro" id="IPR002293">
    <property type="entry name" value="AA/rel_permease1"/>
</dbReference>
<dbReference type="OrthoDB" id="9804700at2"/>
<dbReference type="EMBL" id="APNK01000016">
    <property type="protein sequence ID" value="KEZ77199.1"/>
    <property type="molecule type" value="Genomic_DNA"/>
</dbReference>
<dbReference type="RefSeq" id="WP_051883432.1">
    <property type="nucleotide sequence ID" value="NZ_APNK01000016.1"/>
</dbReference>
<dbReference type="Gene3D" id="1.20.1740.10">
    <property type="entry name" value="Amino acid/polyamine transporter I"/>
    <property type="match status" value="1"/>
</dbReference>
<keyword evidence="7" id="KW-1185">Reference proteome</keyword>
<evidence type="ECO:0000256" key="3">
    <source>
        <dbReference type="ARBA" id="ARBA00022989"/>
    </source>
</evidence>
<evidence type="ECO:0000256" key="1">
    <source>
        <dbReference type="ARBA" id="ARBA00004141"/>
    </source>
</evidence>
<name>A0A084IKG5_SALHC</name>
<feature type="transmembrane region" description="Helical" evidence="5">
    <location>
        <begin position="166"/>
        <end position="185"/>
    </location>
</feature>
<feature type="transmembrane region" description="Helical" evidence="5">
    <location>
        <begin position="370"/>
        <end position="390"/>
    </location>
</feature>
<dbReference type="Pfam" id="PF13520">
    <property type="entry name" value="AA_permease_2"/>
    <property type="match status" value="1"/>
</dbReference>
<feature type="transmembrane region" description="Helical" evidence="5">
    <location>
        <begin position="129"/>
        <end position="154"/>
    </location>
</feature>
<protein>
    <submittedName>
        <fullName evidence="6">Amino acid transporter</fullName>
    </submittedName>
</protein>
<feature type="transmembrane region" description="Helical" evidence="5">
    <location>
        <begin position="197"/>
        <end position="216"/>
    </location>
</feature>
<feature type="transmembrane region" description="Helical" evidence="5">
    <location>
        <begin position="46"/>
        <end position="72"/>
    </location>
</feature>
<evidence type="ECO:0000256" key="2">
    <source>
        <dbReference type="ARBA" id="ARBA00022692"/>
    </source>
</evidence>
<feature type="transmembrane region" description="Helical" evidence="5">
    <location>
        <begin position="430"/>
        <end position="449"/>
    </location>
</feature>
<evidence type="ECO:0000313" key="7">
    <source>
        <dbReference type="Proteomes" id="UP000028302"/>
    </source>
</evidence>
<dbReference type="PANTHER" id="PTHR47547">
    <property type="match status" value="1"/>
</dbReference>
<organism evidence="6 7">
    <name type="scientific">Salinisphaera hydrothermalis (strain C41B8)</name>
    <dbReference type="NCBI Taxonomy" id="1304275"/>
    <lineage>
        <taxon>Bacteria</taxon>
        <taxon>Pseudomonadati</taxon>
        <taxon>Pseudomonadota</taxon>
        <taxon>Gammaproteobacteria</taxon>
        <taxon>Salinisphaerales</taxon>
        <taxon>Salinisphaeraceae</taxon>
        <taxon>Salinisphaera</taxon>
    </lineage>
</organism>
<comment type="caution">
    <text evidence="6">The sequence shown here is derived from an EMBL/GenBank/DDBJ whole genome shotgun (WGS) entry which is preliminary data.</text>
</comment>
<dbReference type="GO" id="GO:0016020">
    <property type="term" value="C:membrane"/>
    <property type="evidence" value="ECO:0007669"/>
    <property type="project" value="UniProtKB-SubCell"/>
</dbReference>
<keyword evidence="2 5" id="KW-0812">Transmembrane</keyword>
<feature type="transmembrane region" description="Helical" evidence="5">
    <location>
        <begin position="461"/>
        <end position="481"/>
    </location>
</feature>
<dbReference type="Proteomes" id="UP000028302">
    <property type="component" value="Unassembled WGS sequence"/>
</dbReference>
<feature type="transmembrane region" description="Helical" evidence="5">
    <location>
        <begin position="282"/>
        <end position="304"/>
    </location>
</feature>
<feature type="transmembrane region" description="Helical" evidence="5">
    <location>
        <begin position="402"/>
        <end position="424"/>
    </location>
</feature>
<dbReference type="eggNOG" id="COG0531">
    <property type="taxonomic scope" value="Bacteria"/>
</dbReference>
<evidence type="ECO:0000313" key="6">
    <source>
        <dbReference type="EMBL" id="KEZ77199.1"/>
    </source>
</evidence>
<feature type="transmembrane region" description="Helical" evidence="5">
    <location>
        <begin position="93"/>
        <end position="117"/>
    </location>
</feature>
<feature type="transmembrane region" description="Helical" evidence="5">
    <location>
        <begin position="342"/>
        <end position="364"/>
    </location>
</feature>
<dbReference type="PATRIC" id="fig|1304275.5.peg.2333"/>
<reference evidence="6 7" key="1">
    <citation type="submission" date="2013-03" db="EMBL/GenBank/DDBJ databases">
        <title>Salinisphaera hydrothermalis C41B8 Genome Sequencing.</title>
        <authorList>
            <person name="Li C."/>
            <person name="Lai Q."/>
            <person name="Shao Z."/>
        </authorList>
    </citation>
    <scope>NUCLEOTIDE SEQUENCE [LARGE SCALE GENOMIC DNA]</scope>
    <source>
        <strain evidence="6 7">C41B8</strain>
    </source>
</reference>
<gene>
    <name evidence="6" type="ORF">C41B8_11438</name>
</gene>
<comment type="subcellular location">
    <subcellularLocation>
        <location evidence="1">Membrane</location>
        <topology evidence="1">Multi-pass membrane protein</topology>
    </subcellularLocation>
</comment>
<feature type="transmembrane region" description="Helical" evidence="5">
    <location>
        <begin position="487"/>
        <end position="509"/>
    </location>
</feature>
<feature type="transmembrane region" description="Helical" evidence="5">
    <location>
        <begin position="20"/>
        <end position="40"/>
    </location>
</feature>
<proteinExistence type="predicted"/>
<dbReference type="AlphaFoldDB" id="A0A084IKG5"/>
<keyword evidence="4 5" id="KW-0472">Membrane</keyword>
<dbReference type="PANTHER" id="PTHR47547:SF1">
    <property type="entry name" value="ASPARTATE-PROTON SYMPORTER"/>
    <property type="match status" value="1"/>
</dbReference>
<dbReference type="PIRSF" id="PIRSF006060">
    <property type="entry name" value="AA_transporter"/>
    <property type="match status" value="1"/>
</dbReference>
<evidence type="ECO:0000256" key="4">
    <source>
        <dbReference type="ARBA" id="ARBA00023136"/>
    </source>
</evidence>
<feature type="transmembrane region" description="Helical" evidence="5">
    <location>
        <begin position="237"/>
        <end position="262"/>
    </location>
</feature>
<dbReference type="STRING" id="1304275.C41B8_11438"/>
<dbReference type="InterPro" id="IPR052962">
    <property type="entry name" value="AA_Transporter_AGT"/>
</dbReference>
<accession>A0A084IKG5</accession>
<keyword evidence="3 5" id="KW-1133">Transmembrane helix</keyword>
<dbReference type="GO" id="GO:0022857">
    <property type="term" value="F:transmembrane transporter activity"/>
    <property type="evidence" value="ECO:0007669"/>
    <property type="project" value="InterPro"/>
</dbReference>
<evidence type="ECO:0000256" key="5">
    <source>
        <dbReference type="SAM" id="Phobius"/>
    </source>
</evidence>
<sequence length="539" mass="57715">MASSQSGGSLKRHAGPIGLLFASTTSMIGSGWLFGAYHAAKLAGPWSILSWVIGAVIIMMLAFCFAELATMFPRSGALVHISHASHGDGLGRIWSWMLFLAYVAVPAVEAEAVVTYANNYLPFLVNPSSGVLTVVGFFVSVVLLGIFALLNLLAIRKLLQLNSAITWWKIFVPLATVVGLIVVAWHPENMHAAPGTYKMSGIFTALPAAGIVFSFLGFRTAIELAGESSNPHRNMPFAVIGSVVLASVVYVGLQIAFIMALAPSQLSGGWSTLSFAGDLGPFAGLAAGLGMTWLAAILYVDAYVSPGGTGLIYLTGGSRILMANGQLDTGPKGLAKLSSQGVPWMGVLVMWIVGCLFLLPFPAWQKMVEYITSITVLTYGIGPVVLLCLRRNAPNAERPFKLAGANVLAPITFILSNWIIYWAGFYTNSVLFILISVGFVIYALYYHLVARMPAEEFGWRYISWLLPWFGGMWVLSALGGIGGGLGVLAFVPELVLSALWSLVVLWIAYKTTLSPAETERAIEKILKEDDAGENAPSLP</sequence>